<keyword evidence="3" id="KW-0418">Kinase</keyword>
<evidence type="ECO:0000313" key="4">
    <source>
        <dbReference type="Proteomes" id="UP000182011"/>
    </source>
</evidence>
<evidence type="ECO:0000259" key="1">
    <source>
        <dbReference type="PROSITE" id="PS51178"/>
    </source>
</evidence>
<accession>A0A0P1MG92</accession>
<dbReference type="RefSeq" id="WP_047134496.1">
    <property type="nucleotide sequence ID" value="NZ_CZVI01000006.1"/>
</dbReference>
<feature type="domain" description="PASTA" evidence="1">
    <location>
        <begin position="172"/>
        <end position="239"/>
    </location>
</feature>
<keyword evidence="3" id="KW-0723">Serine/threonine-protein kinase</keyword>
<name>A0A0P1N0P3_9BACT</name>
<dbReference type="InterPro" id="IPR005543">
    <property type="entry name" value="PASTA_dom"/>
</dbReference>
<protein>
    <submittedName>
        <fullName evidence="3">Serine/threonine protein kinase</fullName>
    </submittedName>
</protein>
<accession>A0A0P1N0P3</accession>
<reference evidence="2 5" key="1">
    <citation type="submission" date="2015-11" db="EMBL/GenBank/DDBJ databases">
        <authorList>
            <person name="Varghese N."/>
        </authorList>
    </citation>
    <scope>NUCLEOTIDE SEQUENCE [LARGE SCALE GENOMIC DNA]</scope>
    <source>
        <strain evidence="2 5">JGI-8</strain>
    </source>
</reference>
<dbReference type="PROSITE" id="PS51178">
    <property type="entry name" value="PASTA"/>
    <property type="match status" value="3"/>
</dbReference>
<accession>A0A0S4NA38</accession>
<gene>
    <name evidence="3" type="ORF">JGI4_01872</name>
    <name evidence="2" type="ORF">JGI8_00637</name>
</gene>
<dbReference type="STRING" id="1633631.GCA_001442925_01867"/>
<keyword evidence="3" id="KW-0808">Transferase</keyword>
<accession>A0A0P1NZI4</accession>
<evidence type="ECO:0000313" key="3">
    <source>
        <dbReference type="EMBL" id="CUU07707.1"/>
    </source>
</evidence>
<evidence type="ECO:0000313" key="5">
    <source>
        <dbReference type="Proteomes" id="UP000182200"/>
    </source>
</evidence>
<dbReference type="Proteomes" id="UP000182011">
    <property type="component" value="Unassembled WGS sequence"/>
</dbReference>
<feature type="domain" description="PASTA" evidence="1">
    <location>
        <begin position="34"/>
        <end position="101"/>
    </location>
</feature>
<dbReference type="CDD" id="cd06577">
    <property type="entry name" value="PASTA_pknB"/>
    <property type="match status" value="3"/>
</dbReference>
<dbReference type="Pfam" id="PF03793">
    <property type="entry name" value="PASTA"/>
    <property type="match status" value="3"/>
</dbReference>
<proteinExistence type="predicted"/>
<sequence length="249" mass="27679">MKKQRLKKLFIIAAVFVLFVLAMDKAVMPFYVNSVKSIEMPNLIGKKLEEAKQIIDSLNLKLENVTERHDARFPAGYVIIQNPRPQMKIKEGRRVYLVVSSGEQKVEVPSLIGKSVREAKLTLEKFGLRLGAVEYDFSEDFPEGAIFSQSIPEKAKVSIGTPVSVVVSLGDAEGKTQVPNLIGIPLSKVERILNEAGLRIGKIVYEPSSTVLPNTVIEQFPRPGFFVAKGSSVDIFVAKELSEMQKQNY</sequence>
<dbReference type="Gene3D" id="3.30.10.20">
    <property type="match status" value="3"/>
</dbReference>
<organism evidence="3 4">
    <name type="scientific">Candidatus Kryptonium thompsonii</name>
    <dbReference type="NCBI Taxonomy" id="1633631"/>
    <lineage>
        <taxon>Bacteria</taxon>
        <taxon>Pseudomonadati</taxon>
        <taxon>Candidatus Kryptoniota</taxon>
        <taxon>Candidatus Kryptonium</taxon>
    </lineage>
</organism>
<dbReference type="EMBL" id="CZVI01000006">
    <property type="protein sequence ID" value="CUS82840.1"/>
    <property type="molecule type" value="Genomic_DNA"/>
</dbReference>
<evidence type="ECO:0000313" key="2">
    <source>
        <dbReference type="EMBL" id="CUS82840.1"/>
    </source>
</evidence>
<accession>A0A0P1L674</accession>
<dbReference type="Proteomes" id="UP000182200">
    <property type="component" value="Unassembled WGS sequence"/>
</dbReference>
<accession>A0A0P1LVK1</accession>
<accession>A0A0P1LLV1</accession>
<dbReference type="EMBL" id="FAOP01000007">
    <property type="protein sequence ID" value="CUU07707.1"/>
    <property type="molecule type" value="Genomic_DNA"/>
</dbReference>
<dbReference type="AlphaFoldDB" id="A0A0P1N0P3"/>
<accession>A0A0P1M2Q4</accession>
<dbReference type="SUPFAM" id="SSF54184">
    <property type="entry name" value="Penicillin-binding protein 2x (pbp-2x), c-terminal domain"/>
    <property type="match status" value="1"/>
</dbReference>
<dbReference type="GO" id="GO:0004674">
    <property type="term" value="F:protein serine/threonine kinase activity"/>
    <property type="evidence" value="ECO:0007669"/>
    <property type="project" value="UniProtKB-KW"/>
</dbReference>
<reference evidence="3 4" key="2">
    <citation type="submission" date="2015-11" db="EMBL/GenBank/DDBJ databases">
        <authorList>
            <person name="Zhang Y."/>
            <person name="Guo Z."/>
        </authorList>
    </citation>
    <scope>NUCLEOTIDE SEQUENCE [LARGE SCALE GENOMIC DNA]</scope>
    <source>
        <strain evidence="3">JGI-4</strain>
    </source>
</reference>
<keyword evidence="5" id="KW-1185">Reference proteome</keyword>
<dbReference type="SMART" id="SM00740">
    <property type="entry name" value="PASTA"/>
    <property type="match status" value="3"/>
</dbReference>
<feature type="domain" description="PASTA" evidence="1">
    <location>
        <begin position="102"/>
        <end position="169"/>
    </location>
</feature>